<organism evidence="1 2">
    <name type="scientific">Micromonospora sonneratiae</name>
    <dbReference type="NCBI Taxonomy" id="1184706"/>
    <lineage>
        <taxon>Bacteria</taxon>
        <taxon>Bacillati</taxon>
        <taxon>Actinomycetota</taxon>
        <taxon>Actinomycetes</taxon>
        <taxon>Micromonosporales</taxon>
        <taxon>Micromonosporaceae</taxon>
        <taxon>Micromonospora</taxon>
    </lineage>
</organism>
<proteinExistence type="predicted"/>
<evidence type="ECO:0000313" key="1">
    <source>
        <dbReference type="EMBL" id="MFD1320402.1"/>
    </source>
</evidence>
<comment type="caution">
    <text evidence="1">The sequence shown here is derived from an EMBL/GenBank/DDBJ whole genome shotgun (WGS) entry which is preliminary data.</text>
</comment>
<dbReference type="Proteomes" id="UP001597260">
    <property type="component" value="Unassembled WGS sequence"/>
</dbReference>
<name>A0ABW3Y9W9_9ACTN</name>
<dbReference type="EMBL" id="JBHTMP010000005">
    <property type="protein sequence ID" value="MFD1320402.1"/>
    <property type="molecule type" value="Genomic_DNA"/>
</dbReference>
<sequence>MTNVELLADAIVELVCAPRPLKPEDAAGLFELLGWEMAGSSSQPFPREWTRAGLEASIFGRGAASVEFVVWEMAPDWDNPQYVAAVEGDYVNETLKVGEVRSALFNAFNGRVAAEFVSEETEIEELLFGSDWRINGVSFAIGLAHQDAEDLPILIMAYVDPDAE</sequence>
<dbReference type="RefSeq" id="WP_377567362.1">
    <property type="nucleotide sequence ID" value="NZ_JBHTMP010000005.1"/>
</dbReference>
<protein>
    <recommendedName>
        <fullName evidence="3">SUKH-3 immunity protein</fullName>
    </recommendedName>
</protein>
<accession>A0ABW3Y9W9</accession>
<evidence type="ECO:0000313" key="2">
    <source>
        <dbReference type="Proteomes" id="UP001597260"/>
    </source>
</evidence>
<reference evidence="2" key="1">
    <citation type="journal article" date="2019" name="Int. J. Syst. Evol. Microbiol.">
        <title>The Global Catalogue of Microorganisms (GCM) 10K type strain sequencing project: providing services to taxonomists for standard genome sequencing and annotation.</title>
        <authorList>
            <consortium name="The Broad Institute Genomics Platform"/>
            <consortium name="The Broad Institute Genome Sequencing Center for Infectious Disease"/>
            <person name="Wu L."/>
            <person name="Ma J."/>
        </authorList>
    </citation>
    <scope>NUCLEOTIDE SEQUENCE [LARGE SCALE GENOMIC DNA]</scope>
    <source>
        <strain evidence="2">JCM 31037</strain>
    </source>
</reference>
<gene>
    <name evidence="1" type="ORF">ACFQ4H_04770</name>
</gene>
<evidence type="ECO:0008006" key="3">
    <source>
        <dbReference type="Google" id="ProtNLM"/>
    </source>
</evidence>
<keyword evidence="2" id="KW-1185">Reference proteome</keyword>